<dbReference type="InterPro" id="IPR016035">
    <property type="entry name" value="Acyl_Trfase/lysoPLipase"/>
</dbReference>
<keyword evidence="3" id="KW-0444">Lipid biosynthesis</keyword>
<evidence type="ECO:0000256" key="34">
    <source>
        <dbReference type="ARBA" id="ARBA00047953"/>
    </source>
</evidence>
<keyword evidence="9" id="KW-0663">Pyridoxal phosphate</keyword>
<dbReference type="Gene3D" id="3.40.50.1820">
    <property type="entry name" value="alpha/beta hydrolase"/>
    <property type="match status" value="1"/>
</dbReference>
<dbReference type="InterPro" id="IPR016039">
    <property type="entry name" value="Thiolase-like"/>
</dbReference>
<dbReference type="GO" id="GO:0004316">
    <property type="term" value="F:3-oxoacyl-[acyl-carrier-protein] reductase (NADPH) activity"/>
    <property type="evidence" value="ECO:0007669"/>
    <property type="project" value="UniProtKB-EC"/>
</dbReference>
<dbReference type="OrthoDB" id="6420545at2759"/>
<dbReference type="Pfam" id="PF16197">
    <property type="entry name" value="KAsynt_C_assoc"/>
    <property type="match status" value="1"/>
</dbReference>
<dbReference type="Pfam" id="PF21089">
    <property type="entry name" value="PKS_DH_N"/>
    <property type="match status" value="1"/>
</dbReference>
<evidence type="ECO:0000259" key="57">
    <source>
        <dbReference type="PROSITE" id="PS52004"/>
    </source>
</evidence>
<evidence type="ECO:0000256" key="17">
    <source>
        <dbReference type="ARBA" id="ARBA00023373"/>
    </source>
</evidence>
<dbReference type="CDD" id="cd00833">
    <property type="entry name" value="PKS"/>
    <property type="match status" value="1"/>
</dbReference>
<comment type="catalytic activity">
    <reaction evidence="26">
        <text>hexanoyl-[ACP] + malonyl-[ACP] + H(+) = 3-oxooctanoyl-[ACP] + holo-[ACP] + CO2</text>
        <dbReference type="Rhea" id="RHEA:41836"/>
        <dbReference type="Rhea" id="RHEA-COMP:9623"/>
        <dbReference type="Rhea" id="RHEA-COMP:9632"/>
        <dbReference type="Rhea" id="RHEA-COMP:9633"/>
        <dbReference type="Rhea" id="RHEA-COMP:9685"/>
        <dbReference type="ChEBI" id="CHEBI:15378"/>
        <dbReference type="ChEBI" id="CHEBI:16526"/>
        <dbReference type="ChEBI" id="CHEBI:64479"/>
        <dbReference type="ChEBI" id="CHEBI:78449"/>
        <dbReference type="ChEBI" id="CHEBI:78459"/>
        <dbReference type="ChEBI" id="CHEBI:78460"/>
    </reaction>
    <physiologicalReaction direction="left-to-right" evidence="26">
        <dbReference type="Rhea" id="RHEA:41837"/>
    </physiologicalReaction>
</comment>
<comment type="catalytic activity">
    <reaction evidence="43">
        <text>holo-[ACP] + acetyl-CoA = acetyl-[ACP] + CoA</text>
        <dbReference type="Rhea" id="RHEA:41788"/>
        <dbReference type="Rhea" id="RHEA-COMP:9621"/>
        <dbReference type="Rhea" id="RHEA-COMP:9685"/>
        <dbReference type="ChEBI" id="CHEBI:57287"/>
        <dbReference type="ChEBI" id="CHEBI:57288"/>
        <dbReference type="ChEBI" id="CHEBI:64479"/>
        <dbReference type="ChEBI" id="CHEBI:78446"/>
        <dbReference type="EC" id="2.3.1.38"/>
    </reaction>
    <physiologicalReaction direction="left-to-right" evidence="43">
        <dbReference type="Rhea" id="RHEA:41789"/>
    </physiologicalReaction>
</comment>
<evidence type="ECO:0000256" key="12">
    <source>
        <dbReference type="ARBA" id="ARBA00023098"/>
    </source>
</evidence>
<comment type="catalytic activity">
    <reaction evidence="31">
        <text>dodecanoyl-[ACP] + malonyl-[ACP] + H(+) = 3-oxotetradecanoyl-[ACP] + holo-[ACP] + CO2</text>
        <dbReference type="Rhea" id="RHEA:41884"/>
        <dbReference type="Rhea" id="RHEA-COMP:9623"/>
        <dbReference type="Rhea" id="RHEA-COMP:9644"/>
        <dbReference type="Rhea" id="RHEA-COMP:9645"/>
        <dbReference type="Rhea" id="RHEA-COMP:9685"/>
        <dbReference type="ChEBI" id="CHEBI:15378"/>
        <dbReference type="ChEBI" id="CHEBI:16526"/>
        <dbReference type="ChEBI" id="CHEBI:64479"/>
        <dbReference type="ChEBI" id="CHEBI:65264"/>
        <dbReference type="ChEBI" id="CHEBI:78449"/>
        <dbReference type="ChEBI" id="CHEBI:78473"/>
    </reaction>
    <physiologicalReaction direction="left-to-right" evidence="31">
        <dbReference type="Rhea" id="RHEA:41885"/>
    </physiologicalReaction>
</comment>
<comment type="catalytic activity">
    <reaction evidence="20">
        <text>(3R)-hydroxytetradecanoyl-[ACP] = (2E)-tetradecenoyl-[ACP] + H2O</text>
        <dbReference type="Rhea" id="RHEA:41892"/>
        <dbReference type="Rhea" id="RHEA-COMP:9646"/>
        <dbReference type="Rhea" id="RHEA-COMP:9647"/>
        <dbReference type="ChEBI" id="CHEBI:15377"/>
        <dbReference type="ChEBI" id="CHEBI:78474"/>
        <dbReference type="ChEBI" id="CHEBI:78475"/>
    </reaction>
    <physiologicalReaction direction="left-to-right" evidence="20">
        <dbReference type="Rhea" id="RHEA:41893"/>
    </physiologicalReaction>
</comment>
<dbReference type="InterPro" id="IPR036736">
    <property type="entry name" value="ACP-like_sf"/>
</dbReference>
<comment type="catalytic activity">
    <reaction evidence="17">
        <text>(3R)-hydroxyhexanoyl-[ACP] = (2E)-hexenoyl-[ACP] + H2O</text>
        <dbReference type="Rhea" id="RHEA:41828"/>
        <dbReference type="Rhea" id="RHEA-COMP:9630"/>
        <dbReference type="Rhea" id="RHEA-COMP:9631"/>
        <dbReference type="ChEBI" id="CHEBI:15377"/>
        <dbReference type="ChEBI" id="CHEBI:78457"/>
        <dbReference type="ChEBI" id="CHEBI:78458"/>
    </reaction>
    <physiologicalReaction direction="left-to-right" evidence="17">
        <dbReference type="Rhea" id="RHEA:41829"/>
    </physiologicalReaction>
</comment>
<evidence type="ECO:0000256" key="11">
    <source>
        <dbReference type="ARBA" id="ARBA00023002"/>
    </source>
</evidence>
<dbReference type="Pfam" id="PF02801">
    <property type="entry name" value="Ketoacyl-synt_C"/>
    <property type="match status" value="1"/>
</dbReference>
<dbReference type="SMART" id="SM00825">
    <property type="entry name" value="PKS_KS"/>
    <property type="match status" value="1"/>
</dbReference>
<comment type="catalytic activity">
    <reaction evidence="41">
        <text>3-oxohexanoyl-[ACP] + NADPH + H(+) = (3R)-hydroxyhexanoyl-[ACP] + NADP(+)</text>
        <dbReference type="Rhea" id="RHEA:41824"/>
        <dbReference type="Rhea" id="RHEA-COMP:9629"/>
        <dbReference type="Rhea" id="RHEA-COMP:9630"/>
        <dbReference type="ChEBI" id="CHEBI:15378"/>
        <dbReference type="ChEBI" id="CHEBI:57783"/>
        <dbReference type="ChEBI" id="CHEBI:58349"/>
        <dbReference type="ChEBI" id="CHEBI:78456"/>
        <dbReference type="ChEBI" id="CHEBI:78457"/>
    </reaction>
    <physiologicalReaction direction="left-to-right" evidence="41">
        <dbReference type="Rhea" id="RHEA:41825"/>
    </physiologicalReaction>
</comment>
<keyword evidence="2" id="KW-0596">Phosphopantetheine</keyword>
<comment type="catalytic activity">
    <reaction evidence="44">
        <text>hexadecanoyl-[ACP] + H2O = hexadecanoate + holo-[ACP] + H(+)</text>
        <dbReference type="Rhea" id="RHEA:41932"/>
        <dbReference type="Rhea" id="RHEA-COMP:9652"/>
        <dbReference type="Rhea" id="RHEA-COMP:9685"/>
        <dbReference type="ChEBI" id="CHEBI:7896"/>
        <dbReference type="ChEBI" id="CHEBI:15377"/>
        <dbReference type="ChEBI" id="CHEBI:15378"/>
        <dbReference type="ChEBI" id="CHEBI:64479"/>
        <dbReference type="ChEBI" id="CHEBI:78483"/>
        <dbReference type="EC" id="3.1.2.14"/>
    </reaction>
    <physiologicalReaction direction="left-to-right" evidence="44">
        <dbReference type="Rhea" id="RHEA:41933"/>
    </physiologicalReaction>
</comment>
<evidence type="ECO:0000256" key="54">
    <source>
        <dbReference type="ARBA" id="ARBA00049533"/>
    </source>
</evidence>
<dbReference type="InterPro" id="IPR049391">
    <property type="entry name" value="FAS_pseudo-KR"/>
</dbReference>
<feature type="region of interest" description="N-terminal hotdog fold" evidence="55">
    <location>
        <begin position="635"/>
        <end position="759"/>
    </location>
</feature>
<evidence type="ECO:0000256" key="52">
    <source>
        <dbReference type="ARBA" id="ARBA00049449"/>
    </source>
</evidence>
<keyword evidence="7" id="KW-0276">Fatty acid metabolism</keyword>
<evidence type="ECO:0000256" key="43">
    <source>
        <dbReference type="ARBA" id="ARBA00048691"/>
    </source>
</evidence>
<comment type="catalytic activity">
    <reaction evidence="28">
        <text>3-oxodecanoyl-[ACP] + NADPH + H(+) = (3R)-hydroxydecanoyl-[ACP] + NADP(+)</text>
        <dbReference type="Rhea" id="RHEA:41856"/>
        <dbReference type="Rhea" id="RHEA-COMP:9637"/>
        <dbReference type="Rhea" id="RHEA-COMP:9638"/>
        <dbReference type="ChEBI" id="CHEBI:15378"/>
        <dbReference type="ChEBI" id="CHEBI:57783"/>
        <dbReference type="ChEBI" id="CHEBI:58349"/>
        <dbReference type="ChEBI" id="CHEBI:78464"/>
        <dbReference type="ChEBI" id="CHEBI:78466"/>
    </reaction>
    <physiologicalReaction direction="left-to-right" evidence="28">
        <dbReference type="Rhea" id="RHEA:41857"/>
    </physiologicalReaction>
</comment>
<evidence type="ECO:0000256" key="25">
    <source>
        <dbReference type="ARBA" id="ARBA00047300"/>
    </source>
</evidence>
<dbReference type="Pfam" id="PF21149">
    <property type="entry name" value="FAS_pseudo-KR"/>
    <property type="match status" value="1"/>
</dbReference>
<comment type="function">
    <text evidence="24">Fatty acid synthetase is a multifunctional enzyme that catalyzes the de novo biosynthesis of long-chain saturated fatty acids starting from acetyl-CoA and malonyl-CoA in the presence of NADPH. This multifunctional protein contains 7 catalytic activities and a site for the binding of the prosthetic group 4'-phosphopantetheine of the acyl carrier protein ([ACP]) domain.</text>
</comment>
<dbReference type="Pfam" id="PF00698">
    <property type="entry name" value="Acyl_transf_1"/>
    <property type="match status" value="1"/>
</dbReference>
<comment type="catalytic activity">
    <reaction evidence="23">
        <text>(3R)-hydroxybutanoyl-[ACP] = (2E)-butenoyl-[ACP] + H2O</text>
        <dbReference type="Rhea" id="RHEA:41808"/>
        <dbReference type="Rhea" id="RHEA-COMP:9626"/>
        <dbReference type="Rhea" id="RHEA-COMP:9627"/>
        <dbReference type="ChEBI" id="CHEBI:15377"/>
        <dbReference type="ChEBI" id="CHEBI:78451"/>
        <dbReference type="ChEBI" id="CHEBI:78453"/>
    </reaction>
    <physiologicalReaction direction="left-to-right" evidence="23">
        <dbReference type="Rhea" id="RHEA:41809"/>
    </physiologicalReaction>
</comment>
<dbReference type="SMART" id="SM00826">
    <property type="entry name" value="PKS_DH"/>
    <property type="match status" value="1"/>
</dbReference>
<comment type="catalytic activity">
    <reaction evidence="33">
        <text>(2E)-hexenoyl-[ACP] + NADPH + H(+) = hexanoyl-[ACP] + NADP(+)</text>
        <dbReference type="Rhea" id="RHEA:41832"/>
        <dbReference type="Rhea" id="RHEA-COMP:9631"/>
        <dbReference type="Rhea" id="RHEA-COMP:9632"/>
        <dbReference type="ChEBI" id="CHEBI:15378"/>
        <dbReference type="ChEBI" id="CHEBI:57783"/>
        <dbReference type="ChEBI" id="CHEBI:58349"/>
        <dbReference type="ChEBI" id="CHEBI:78458"/>
        <dbReference type="ChEBI" id="CHEBI:78459"/>
    </reaction>
    <physiologicalReaction direction="left-to-right" evidence="33">
        <dbReference type="Rhea" id="RHEA:41833"/>
    </physiologicalReaction>
</comment>
<dbReference type="InterPro" id="IPR020807">
    <property type="entry name" value="PKS_DH"/>
</dbReference>
<evidence type="ECO:0000256" key="48">
    <source>
        <dbReference type="ARBA" id="ARBA00049171"/>
    </source>
</evidence>
<dbReference type="InterPro" id="IPR032821">
    <property type="entry name" value="PKS_assoc"/>
</dbReference>
<evidence type="ECO:0000256" key="18">
    <source>
        <dbReference type="ARBA" id="ARBA00023388"/>
    </source>
</evidence>
<evidence type="ECO:0000256" key="46">
    <source>
        <dbReference type="ARBA" id="ARBA00049019"/>
    </source>
</evidence>
<evidence type="ECO:0000256" key="19">
    <source>
        <dbReference type="ARBA" id="ARBA00023394"/>
    </source>
</evidence>
<dbReference type="InterPro" id="IPR029058">
    <property type="entry name" value="AB_hydrolase_fold"/>
</dbReference>
<dbReference type="Gene3D" id="3.40.50.150">
    <property type="entry name" value="Vaccinia Virus protein VP39"/>
    <property type="match status" value="1"/>
</dbReference>
<evidence type="ECO:0000256" key="23">
    <source>
        <dbReference type="ARBA" id="ARBA00023402"/>
    </source>
</evidence>
<comment type="catalytic activity">
    <reaction evidence="39">
        <text>(2E)-octenoyl-[ACP] + NADPH + H(+) = octanoyl-[ACP] + NADP(+)</text>
        <dbReference type="Rhea" id="RHEA:41848"/>
        <dbReference type="Rhea" id="RHEA-COMP:9635"/>
        <dbReference type="Rhea" id="RHEA-COMP:9636"/>
        <dbReference type="ChEBI" id="CHEBI:15378"/>
        <dbReference type="ChEBI" id="CHEBI:57783"/>
        <dbReference type="ChEBI" id="CHEBI:58349"/>
        <dbReference type="ChEBI" id="CHEBI:78462"/>
        <dbReference type="ChEBI" id="CHEBI:78463"/>
    </reaction>
    <physiologicalReaction direction="left-to-right" evidence="39">
        <dbReference type="Rhea" id="RHEA:41849"/>
    </physiologicalReaction>
</comment>
<evidence type="ECO:0000256" key="27">
    <source>
        <dbReference type="ARBA" id="ARBA00047400"/>
    </source>
</evidence>
<dbReference type="GO" id="GO:0006633">
    <property type="term" value="P:fatty acid biosynthetic process"/>
    <property type="evidence" value="ECO:0007669"/>
    <property type="project" value="UniProtKB-KW"/>
</dbReference>
<evidence type="ECO:0000256" key="51">
    <source>
        <dbReference type="ARBA" id="ARBA00049422"/>
    </source>
</evidence>
<dbReference type="InterPro" id="IPR049900">
    <property type="entry name" value="PKS_mFAS_DH"/>
</dbReference>
<dbReference type="EMBL" id="BMAV01012146">
    <property type="protein sequence ID" value="GFY58538.1"/>
    <property type="molecule type" value="Genomic_DNA"/>
</dbReference>
<evidence type="ECO:0000256" key="45">
    <source>
        <dbReference type="ARBA" id="ARBA00048935"/>
    </source>
</evidence>
<evidence type="ECO:0000256" key="35">
    <source>
        <dbReference type="ARBA" id="ARBA00047961"/>
    </source>
</evidence>
<dbReference type="Gene3D" id="3.30.70.3290">
    <property type="match status" value="1"/>
</dbReference>
<dbReference type="CDD" id="cd05195">
    <property type="entry name" value="enoyl_red"/>
    <property type="match status" value="1"/>
</dbReference>
<keyword evidence="13" id="KW-0275">Fatty acid biosynthesis</keyword>
<proteinExistence type="predicted"/>
<comment type="catalytic activity">
    <reaction evidence="19">
        <text>a (3R)-hydroxyacyl-[ACP] = a (2E)-enoyl-[ACP] + H2O</text>
        <dbReference type="Rhea" id="RHEA:13097"/>
        <dbReference type="Rhea" id="RHEA-COMP:9925"/>
        <dbReference type="Rhea" id="RHEA-COMP:9945"/>
        <dbReference type="ChEBI" id="CHEBI:15377"/>
        <dbReference type="ChEBI" id="CHEBI:78784"/>
        <dbReference type="ChEBI" id="CHEBI:78827"/>
        <dbReference type="EC" id="4.2.1.59"/>
    </reaction>
    <physiologicalReaction direction="left-to-right" evidence="19">
        <dbReference type="Rhea" id="RHEA:13098"/>
    </physiologicalReaction>
</comment>
<evidence type="ECO:0000256" key="6">
    <source>
        <dbReference type="ARBA" id="ARBA00022799"/>
    </source>
</evidence>
<dbReference type="InterPro" id="IPR049552">
    <property type="entry name" value="PKS_DH_N"/>
</dbReference>
<evidence type="ECO:0000256" key="15">
    <source>
        <dbReference type="ARBA" id="ARBA00023332"/>
    </source>
</evidence>
<comment type="catalytic activity">
    <reaction evidence="53">
        <text>(2E)-decenoyl-[ACP] + NADPH + H(+) = decanoyl-[ACP] + NADP(+)</text>
        <dbReference type="Rhea" id="RHEA:41864"/>
        <dbReference type="Rhea" id="RHEA-COMP:9639"/>
        <dbReference type="Rhea" id="RHEA-COMP:9640"/>
        <dbReference type="ChEBI" id="CHEBI:15378"/>
        <dbReference type="ChEBI" id="CHEBI:57783"/>
        <dbReference type="ChEBI" id="CHEBI:58349"/>
        <dbReference type="ChEBI" id="CHEBI:78467"/>
        <dbReference type="ChEBI" id="CHEBI:78468"/>
    </reaction>
    <physiologicalReaction direction="left-to-right" evidence="53">
        <dbReference type="Rhea" id="RHEA:41865"/>
    </physiologicalReaction>
</comment>
<evidence type="ECO:0000256" key="33">
    <source>
        <dbReference type="ARBA" id="ARBA00047897"/>
    </source>
</evidence>
<evidence type="ECO:0000256" key="50">
    <source>
        <dbReference type="ARBA" id="ARBA00049414"/>
    </source>
</evidence>
<comment type="catalytic activity">
    <reaction evidence="45">
        <text>3-oxotetradecanoyl-[ACP] + NADPH + H(+) = (3R)-hydroxytetradecanoyl-[ACP] + NADP(+)</text>
        <dbReference type="Rhea" id="RHEA:41888"/>
        <dbReference type="Rhea" id="RHEA-COMP:9645"/>
        <dbReference type="Rhea" id="RHEA-COMP:9646"/>
        <dbReference type="ChEBI" id="CHEBI:15378"/>
        <dbReference type="ChEBI" id="CHEBI:57783"/>
        <dbReference type="ChEBI" id="CHEBI:58349"/>
        <dbReference type="ChEBI" id="CHEBI:78473"/>
        <dbReference type="ChEBI" id="CHEBI:78474"/>
    </reaction>
    <physiologicalReaction direction="left-to-right" evidence="45">
        <dbReference type="Rhea" id="RHEA:41889"/>
    </physiologicalReaction>
</comment>
<evidence type="ECO:0000256" key="14">
    <source>
        <dbReference type="ARBA" id="ARBA00023268"/>
    </source>
</evidence>
<dbReference type="InterPro" id="IPR009081">
    <property type="entry name" value="PP-bd_ACP"/>
</dbReference>
<comment type="catalytic activity">
    <reaction evidence="37">
        <text>(2E)-dodecenoyl-[ACP] + NADPH + H(+) = dodecanoyl-[ACP] + NADP(+)</text>
        <dbReference type="Rhea" id="RHEA:41880"/>
        <dbReference type="Rhea" id="RHEA-COMP:9643"/>
        <dbReference type="Rhea" id="RHEA-COMP:9644"/>
        <dbReference type="ChEBI" id="CHEBI:15378"/>
        <dbReference type="ChEBI" id="CHEBI:57783"/>
        <dbReference type="ChEBI" id="CHEBI:58349"/>
        <dbReference type="ChEBI" id="CHEBI:65264"/>
        <dbReference type="ChEBI" id="CHEBI:78472"/>
    </reaction>
    <physiologicalReaction direction="left-to-right" evidence="37">
        <dbReference type="Rhea" id="RHEA:41881"/>
    </physiologicalReaction>
</comment>
<evidence type="ECO:0000256" key="2">
    <source>
        <dbReference type="ARBA" id="ARBA00022450"/>
    </source>
</evidence>
<comment type="catalytic activity">
    <reaction evidence="46">
        <text>(2E)-octadecenoyl-[ACP] + NADPH + H(+) = octadecanoyl-[ACP] + NADP(+)</text>
        <dbReference type="Rhea" id="RHEA:41928"/>
        <dbReference type="Rhea" id="RHEA-COMP:9655"/>
        <dbReference type="Rhea" id="RHEA-COMP:9656"/>
        <dbReference type="ChEBI" id="CHEBI:15378"/>
        <dbReference type="ChEBI" id="CHEBI:57783"/>
        <dbReference type="ChEBI" id="CHEBI:58349"/>
        <dbReference type="ChEBI" id="CHEBI:78489"/>
        <dbReference type="ChEBI" id="CHEBI:78495"/>
    </reaction>
    <physiologicalReaction direction="left-to-right" evidence="46">
        <dbReference type="Rhea" id="RHEA:41929"/>
    </physiologicalReaction>
</comment>
<dbReference type="SUPFAM" id="SSF53901">
    <property type="entry name" value="Thiolase-like"/>
    <property type="match status" value="1"/>
</dbReference>
<dbReference type="Gene3D" id="3.40.47.10">
    <property type="match status" value="1"/>
</dbReference>
<comment type="catalytic activity">
    <reaction evidence="50">
        <text>3-oxohexadecanoyl-[ACP] + NADPH + H(+) = (3R)-hydroxyhexadecanoyl-[ACP] + NADP(+)</text>
        <dbReference type="Rhea" id="RHEA:41904"/>
        <dbReference type="Rhea" id="RHEA-COMP:9649"/>
        <dbReference type="Rhea" id="RHEA-COMP:9650"/>
        <dbReference type="ChEBI" id="CHEBI:15378"/>
        <dbReference type="ChEBI" id="CHEBI:57783"/>
        <dbReference type="ChEBI" id="CHEBI:58349"/>
        <dbReference type="ChEBI" id="CHEBI:78478"/>
        <dbReference type="ChEBI" id="CHEBI:78480"/>
    </reaction>
    <physiologicalReaction direction="left-to-right" evidence="50">
        <dbReference type="Rhea" id="RHEA:41905"/>
    </physiologicalReaction>
</comment>
<reference evidence="59" key="1">
    <citation type="submission" date="2020-08" db="EMBL/GenBank/DDBJ databases">
        <title>Multicomponent nature underlies the extraordinary mechanical properties of spider dragline silk.</title>
        <authorList>
            <person name="Kono N."/>
            <person name="Nakamura H."/>
            <person name="Mori M."/>
            <person name="Yoshida Y."/>
            <person name="Ohtoshi R."/>
            <person name="Malay A.D."/>
            <person name="Moran D.A.P."/>
            <person name="Tomita M."/>
            <person name="Numata K."/>
            <person name="Arakawa K."/>
        </authorList>
    </citation>
    <scope>NUCLEOTIDE SEQUENCE</scope>
</reference>
<evidence type="ECO:0000313" key="59">
    <source>
        <dbReference type="EMBL" id="GFY58538.1"/>
    </source>
</evidence>
<name>A0A8X6XQW3_9ARAC</name>
<keyword evidence="11" id="KW-0560">Oxidoreductase</keyword>
<dbReference type="PROSITE" id="PS50075">
    <property type="entry name" value="CARRIER"/>
    <property type="match status" value="1"/>
</dbReference>
<dbReference type="SUPFAM" id="SSF52151">
    <property type="entry name" value="FabD/lysophospholipase-like"/>
    <property type="match status" value="1"/>
</dbReference>
<dbReference type="InterPro" id="IPR050091">
    <property type="entry name" value="PKS_NRPS_Biosynth_Enz"/>
</dbReference>
<evidence type="ECO:0000256" key="41">
    <source>
        <dbReference type="ARBA" id="ARBA00048571"/>
    </source>
</evidence>
<dbReference type="Gene3D" id="3.10.129.110">
    <property type="entry name" value="Polyketide synthase dehydratase"/>
    <property type="match status" value="1"/>
</dbReference>
<evidence type="ECO:0000256" key="42">
    <source>
        <dbReference type="ARBA" id="ARBA00048650"/>
    </source>
</evidence>
<comment type="catalytic activity">
    <reaction evidence="29">
        <text>tetradecanoyl-[ACP] + malonyl-[ACP] + H(+) = 3-oxohexadecanoyl-[ACP] + holo-[ACP] + CO2</text>
        <dbReference type="Rhea" id="RHEA:41900"/>
        <dbReference type="Rhea" id="RHEA-COMP:9623"/>
        <dbReference type="Rhea" id="RHEA-COMP:9648"/>
        <dbReference type="Rhea" id="RHEA-COMP:9649"/>
        <dbReference type="Rhea" id="RHEA-COMP:9685"/>
        <dbReference type="ChEBI" id="CHEBI:15378"/>
        <dbReference type="ChEBI" id="CHEBI:16526"/>
        <dbReference type="ChEBI" id="CHEBI:64479"/>
        <dbReference type="ChEBI" id="CHEBI:78449"/>
        <dbReference type="ChEBI" id="CHEBI:78477"/>
        <dbReference type="ChEBI" id="CHEBI:78478"/>
    </reaction>
    <physiologicalReaction direction="left-to-right" evidence="29">
        <dbReference type="Rhea" id="RHEA:41901"/>
    </physiologicalReaction>
</comment>
<evidence type="ECO:0000256" key="36">
    <source>
        <dbReference type="ARBA" id="ARBA00048051"/>
    </source>
</evidence>
<evidence type="ECO:0000256" key="28">
    <source>
        <dbReference type="ARBA" id="ARBA00047440"/>
    </source>
</evidence>
<evidence type="ECO:0000256" key="53">
    <source>
        <dbReference type="ARBA" id="ARBA00049521"/>
    </source>
</evidence>
<dbReference type="InterPro" id="IPR020843">
    <property type="entry name" value="ER"/>
</dbReference>
<comment type="catalytic activity">
    <reaction evidence="40">
        <text>a fatty acyl-[ACP] + malonyl-[ACP] + H(+) = a 3-oxoacyl-[ACP] + holo-[ACP] + CO2</text>
        <dbReference type="Rhea" id="RHEA:22836"/>
        <dbReference type="Rhea" id="RHEA-COMP:9623"/>
        <dbReference type="Rhea" id="RHEA-COMP:9685"/>
        <dbReference type="Rhea" id="RHEA-COMP:9916"/>
        <dbReference type="Rhea" id="RHEA-COMP:14125"/>
        <dbReference type="ChEBI" id="CHEBI:15378"/>
        <dbReference type="ChEBI" id="CHEBI:16526"/>
        <dbReference type="ChEBI" id="CHEBI:64479"/>
        <dbReference type="ChEBI" id="CHEBI:78449"/>
        <dbReference type="ChEBI" id="CHEBI:78776"/>
        <dbReference type="ChEBI" id="CHEBI:138651"/>
        <dbReference type="EC" id="2.3.1.41"/>
    </reaction>
    <physiologicalReaction direction="left-to-right" evidence="40">
        <dbReference type="Rhea" id="RHEA:22837"/>
    </physiologicalReaction>
</comment>
<keyword evidence="60" id="KW-1185">Reference proteome</keyword>
<dbReference type="Gene3D" id="3.90.180.10">
    <property type="entry name" value="Medium-chain alcohol dehydrogenases, catalytic domain"/>
    <property type="match status" value="1"/>
</dbReference>
<evidence type="ECO:0000256" key="38">
    <source>
        <dbReference type="ARBA" id="ARBA00048289"/>
    </source>
</evidence>
<keyword evidence="10" id="KW-0007">Acetylation</keyword>
<feature type="domain" description="PKS/mFAS DH" evidence="58">
    <location>
        <begin position="635"/>
        <end position="933"/>
    </location>
</feature>
<evidence type="ECO:0000256" key="10">
    <source>
        <dbReference type="ARBA" id="ARBA00022990"/>
    </source>
</evidence>
<dbReference type="Pfam" id="PF08659">
    <property type="entry name" value="KR"/>
    <property type="match status" value="1"/>
</dbReference>
<comment type="catalytic activity">
    <reaction evidence="27">
        <text>a (3R)-hydroxyacyl-[ACP] + NADP(+) = a 3-oxoacyl-[ACP] + NADPH + H(+)</text>
        <dbReference type="Rhea" id="RHEA:17397"/>
        <dbReference type="Rhea" id="RHEA-COMP:9916"/>
        <dbReference type="Rhea" id="RHEA-COMP:9945"/>
        <dbReference type="ChEBI" id="CHEBI:15378"/>
        <dbReference type="ChEBI" id="CHEBI:57783"/>
        <dbReference type="ChEBI" id="CHEBI:58349"/>
        <dbReference type="ChEBI" id="CHEBI:78776"/>
        <dbReference type="ChEBI" id="CHEBI:78827"/>
        <dbReference type="EC" id="1.1.1.100"/>
    </reaction>
    <physiologicalReaction direction="right-to-left" evidence="27">
        <dbReference type="Rhea" id="RHEA:17399"/>
    </physiologicalReaction>
</comment>
<evidence type="ECO:0000256" key="30">
    <source>
        <dbReference type="ARBA" id="ARBA00047500"/>
    </source>
</evidence>
<comment type="catalytic activity">
    <reaction evidence="51">
        <text>3-oxooctanoyl-[ACP] + NADPH + H(+) = (3R)-hydroxyoctanoyl-[ACP] + NADP(+)</text>
        <dbReference type="Rhea" id="RHEA:41840"/>
        <dbReference type="Rhea" id="RHEA-COMP:9633"/>
        <dbReference type="Rhea" id="RHEA-COMP:9634"/>
        <dbReference type="ChEBI" id="CHEBI:15378"/>
        <dbReference type="ChEBI" id="CHEBI:57783"/>
        <dbReference type="ChEBI" id="CHEBI:58349"/>
        <dbReference type="ChEBI" id="CHEBI:78460"/>
        <dbReference type="ChEBI" id="CHEBI:78461"/>
    </reaction>
    <physiologicalReaction direction="left-to-right" evidence="51">
        <dbReference type="Rhea" id="RHEA:41841"/>
    </physiologicalReaction>
</comment>
<evidence type="ECO:0000256" key="16">
    <source>
        <dbReference type="ARBA" id="ARBA00023351"/>
    </source>
</evidence>
<comment type="catalytic activity">
    <reaction evidence="35">
        <text>acetyl-[ACP] + malonyl-[ACP] + H(+) = 3-oxobutanoyl-[ACP] + holo-[ACP] + CO2</text>
        <dbReference type="Rhea" id="RHEA:41800"/>
        <dbReference type="Rhea" id="RHEA-COMP:9621"/>
        <dbReference type="Rhea" id="RHEA-COMP:9623"/>
        <dbReference type="Rhea" id="RHEA-COMP:9625"/>
        <dbReference type="Rhea" id="RHEA-COMP:9685"/>
        <dbReference type="ChEBI" id="CHEBI:15378"/>
        <dbReference type="ChEBI" id="CHEBI:16526"/>
        <dbReference type="ChEBI" id="CHEBI:64479"/>
        <dbReference type="ChEBI" id="CHEBI:78446"/>
        <dbReference type="ChEBI" id="CHEBI:78449"/>
        <dbReference type="ChEBI" id="CHEBI:78450"/>
    </reaction>
    <physiologicalReaction direction="left-to-right" evidence="35">
        <dbReference type="Rhea" id="RHEA:41801"/>
    </physiologicalReaction>
</comment>
<sequence length="2238" mass="251699">MSPHPYDLILAILMRRYVPHLGTAKGYARSEAVVSIFLQKSDVARRKYATIIHIKTNTDGYKDNGITYPSVEGQRLLLQSVYQECKLSPSQISYIETHGTGTVVGDPVEVSAIADVFCPGREEPLWIGSVKSNMGHAEPAAGLCGLIKVLICIENSLLAPNLHFHKPIPSIPALNNGQIRIPTYSMPWKADYAGISAFGFGGVNTHVVLKSNGDEMKQHHDTALPQLVLYCGRTQESVHYLFDYLHTAAPSREFFALLHKSSYSRSIVKPYRGYKVLQKDQETAEIKRVEIEKRPVWYIFNCTGKQRPSVSPDIMEIKVFANSIKKSAETLKPYGLDLIDLVMNQGKTDLGNISSAYSSIIATQIAFVDTLNAVGIEPNGFIGQGVGELLCGYMDGSLTAEQVILAAYWIAKTLEETKLEAGAMLDTRESWCEIHKYCPIDTFLSRHLAEEYITVSGPKSSLKTSVEKMQVENILTKEVESYGCALHCRRMCAATKSLQKTLEKIIVNPKPRSSRWRSSSDSESEWNSAKLADASYFAHNLVSPILLHRALLHIPKNAIVIEIYTHALSRNVMARETELIRLLEKDVNSVVSLLSCIGRFYTLGLNPDVEKLYPEVQFPVPRGTPMISPLIKWDHSKSWSVPRWDEHLGSSENIFDVDVTSEESSEKYLLDHCIDGRYLYPACGYLLLAWQALAEMIHKNYESLPVVMEDVTIHRATILNKTETTTFAVYITYIGRKFEICEGGSIVCTGCVNVLEETERKDLAQCFEDEDIKNLPLNASDVYKEFKLRGYEYGPKFQGIIGTDFEGNKSLLKWTGKWTFVEKWLKEYQGVPAYQDKNTQKLTSGGIEVKNVNVEFTHRNPNREIPLLEEYHFVPYHEENMVSNSNEQTLIKYIDVCTSVAKTTLEILGKSRDEVSNILQGSKFADDALSTNYIESHADNHILLKLLYAIMDAVPHQDFVRQVEYHVKSYLFQRDADMLSETLLQENPLRGVIDVVLENNPSNKLKIVEVSNCSQPLCSKINEVTQKNCVKTNYAIAHSNLDLLDKSCLLPENISVSSWDPDTSLSFRDIDLFVMKYLICSKEKHTRTLKNALGMMKDGGFVIVLQKSRLVPAEMFLAAVGKTNIPVLSEPDLEQTFKELKLRVICKKTDSLTSTLYLLRKIPVASYQDSVIPIEEGKYENWVTELKKQIIEVICHPKDPKRIWLVSERNSFSGIIGLVNCLRLEPGGSSIRCVFISEEAASLPQFNPKLQFYQEIIENDLTMNVFKSNSWGAYRHFKMSEGSRAVEKEHAFLNILTRGNLSSLIWMDSPLKYLTQSSDFLLCHVYYASLNFRDIMMATGKLSQNDSSMYNWAPGFEITGRLDNGRRVMGFFPCRGVATTVVADPSLMWDVPDDWTLEEASTVSVAYTTAYYALVMRGRIQRGERVLIHSGSGGVGQAAIAVALHYGCEVFTSVGTNEKREFLKKRFPSLQDRHFCNSRDLSFEKHILNETNGEGVEVILNSLSEEKLKASLNCMAQNGRFLEIGKYDIFKNSTIGMDLFSKNISFHGILLDSLWDNKRASLRAKKEFVQLLYDGIASGCVRPLNSIVFDYKDAENAFRYMASGKHIGKVVIKIRSEEPQINAAPTPVRVLAIPHTLFNPEQSYVIIGGLGGFGLELCQWMVERGAKHVLLTSRSGIRTGYQKLCMNRWKKQGANVIVSTENAVNRNEAKLLLQKATSIKPVGGIFNLALILRDAFMENQTIRSFEEVCAPKVTSTANLDALSRDLCPHLQWFVCFSSVSCGRGNAGQTNYGYANSVMERICEQRTSQGWPGLAIQWGPIGDVGVLQDTVGSDVVLRGTISQSILSCLSVLDKFLQQKHPVVLSCVPYLQEEISSSKTSKYSILSAVGKIFGISDISSMNKELSLIEMGMDSLMEVELKQLLERECDLILGPSELRKLTIKDLRILEGPVEDDTETPDNKAEFTYDIEEAPLYSDVQDNSRLISKETILRLNSVKSGIPLFIVHPIEGTVGMLYSLAQLITVPVFGIQYTSQAPEDSFEKVAAWYWERIQRLNIGNTIILAGYSFGSFLVFEMVLQAESQPLQYPEVQNIIFLDGSPAILNAYAKKFQRPGVQREVDLLFSFLMILGVENNSLQFKKELMSLSSTSERIKCTAQKLSNSYRNMTLEDLQVAVHLFYKKVMMAIHYSPKRKLRNDVILIKSEETFSLSRSTSENFDLEKSSDKTYYLGVDTGTDESTVQ</sequence>
<evidence type="ECO:0000256" key="1">
    <source>
        <dbReference type="ARBA" id="ARBA00005189"/>
    </source>
</evidence>
<evidence type="ECO:0000256" key="39">
    <source>
        <dbReference type="ARBA" id="ARBA00048420"/>
    </source>
</evidence>
<dbReference type="Pfam" id="PF00975">
    <property type="entry name" value="Thioesterase"/>
    <property type="match status" value="1"/>
</dbReference>
<evidence type="ECO:0000256" key="8">
    <source>
        <dbReference type="ARBA" id="ARBA00022857"/>
    </source>
</evidence>
<evidence type="ECO:0000256" key="20">
    <source>
        <dbReference type="ARBA" id="ARBA00023398"/>
    </source>
</evidence>
<comment type="catalytic activity">
    <reaction evidence="38">
        <text>tetradecanoyl-[ACP] + H2O = tetradecanoate + holo-[ACP] + H(+)</text>
        <dbReference type="Rhea" id="RHEA:30123"/>
        <dbReference type="Rhea" id="RHEA-COMP:9648"/>
        <dbReference type="Rhea" id="RHEA-COMP:9685"/>
        <dbReference type="ChEBI" id="CHEBI:15377"/>
        <dbReference type="ChEBI" id="CHEBI:15378"/>
        <dbReference type="ChEBI" id="CHEBI:30807"/>
        <dbReference type="ChEBI" id="CHEBI:64479"/>
        <dbReference type="ChEBI" id="CHEBI:78477"/>
        <dbReference type="EC" id="3.1.2.14"/>
    </reaction>
    <physiologicalReaction direction="left-to-right" evidence="38">
        <dbReference type="Rhea" id="RHEA:30124"/>
    </physiologicalReaction>
</comment>
<dbReference type="SUPFAM" id="SSF50129">
    <property type="entry name" value="GroES-like"/>
    <property type="match status" value="1"/>
</dbReference>
<comment type="catalytic activity">
    <reaction evidence="25">
        <text>3-oxooctadecanoyl-[ACP] + NADPH + H(+) = (3R)-hydroxyoctadecanoyl-[ACP] + NADP(+)</text>
        <dbReference type="Rhea" id="RHEA:41920"/>
        <dbReference type="Rhea" id="RHEA-COMP:9653"/>
        <dbReference type="Rhea" id="RHEA-COMP:9654"/>
        <dbReference type="ChEBI" id="CHEBI:15378"/>
        <dbReference type="ChEBI" id="CHEBI:57783"/>
        <dbReference type="ChEBI" id="CHEBI:58349"/>
        <dbReference type="ChEBI" id="CHEBI:78487"/>
        <dbReference type="ChEBI" id="CHEBI:78488"/>
    </reaction>
    <physiologicalReaction direction="left-to-right" evidence="25">
        <dbReference type="Rhea" id="RHEA:41921"/>
    </physiologicalReaction>
</comment>
<comment type="catalytic activity">
    <reaction evidence="15">
        <text>(3R)-hydroxyoctanoyl-[ACP] = (2E)-octenoyl-[ACP] + H2O</text>
        <dbReference type="Rhea" id="RHEA:41844"/>
        <dbReference type="Rhea" id="RHEA-COMP:9634"/>
        <dbReference type="Rhea" id="RHEA-COMP:9635"/>
        <dbReference type="ChEBI" id="CHEBI:15377"/>
        <dbReference type="ChEBI" id="CHEBI:78461"/>
        <dbReference type="ChEBI" id="CHEBI:78462"/>
    </reaction>
    <physiologicalReaction direction="left-to-right" evidence="15">
        <dbReference type="Rhea" id="RHEA:41845"/>
    </physiologicalReaction>
</comment>
<feature type="domain" description="Ketosynthase family 3 (KS3)" evidence="57">
    <location>
        <begin position="1"/>
        <end position="211"/>
    </location>
</feature>
<comment type="catalytic activity">
    <reaction evidence="30">
        <text>(2E)-butenoyl-[ACP] + NADPH + H(+) = butanoyl-[ACP] + NADP(+)</text>
        <dbReference type="Rhea" id="RHEA:41812"/>
        <dbReference type="Rhea" id="RHEA-COMP:9627"/>
        <dbReference type="Rhea" id="RHEA-COMP:9628"/>
        <dbReference type="ChEBI" id="CHEBI:15378"/>
        <dbReference type="ChEBI" id="CHEBI:57783"/>
        <dbReference type="ChEBI" id="CHEBI:58349"/>
        <dbReference type="ChEBI" id="CHEBI:78453"/>
        <dbReference type="ChEBI" id="CHEBI:78454"/>
    </reaction>
    <physiologicalReaction direction="left-to-right" evidence="30">
        <dbReference type="Rhea" id="RHEA:41813"/>
    </physiologicalReaction>
</comment>
<dbReference type="InterPro" id="IPR036291">
    <property type="entry name" value="NAD(P)-bd_dom_sf"/>
</dbReference>
<dbReference type="GO" id="GO:0016297">
    <property type="term" value="F:fatty acyl-[ACP] hydrolase activity"/>
    <property type="evidence" value="ECO:0007669"/>
    <property type="project" value="UniProtKB-EC"/>
</dbReference>
<evidence type="ECO:0000256" key="55">
    <source>
        <dbReference type="PROSITE-ProRule" id="PRU01363"/>
    </source>
</evidence>
<dbReference type="InterPro" id="IPR001227">
    <property type="entry name" value="Ac_transferase_dom_sf"/>
</dbReference>
<accession>A0A8X6XQW3</accession>
<evidence type="ECO:0000256" key="4">
    <source>
        <dbReference type="ARBA" id="ARBA00022553"/>
    </source>
</evidence>
<comment type="caution">
    <text evidence="59">The sequence shown here is derived from an EMBL/GenBank/DDBJ whole genome shotgun (WGS) entry which is preliminary data.</text>
</comment>
<keyword evidence="12" id="KW-0443">Lipid metabolism</keyword>
<evidence type="ECO:0000256" key="32">
    <source>
        <dbReference type="ARBA" id="ARBA00047810"/>
    </source>
</evidence>
<gene>
    <name evidence="59" type="primary">FASN</name>
    <name evidence="59" type="ORF">TNIN_179011</name>
</gene>
<dbReference type="GO" id="GO:0004312">
    <property type="term" value="F:fatty acid synthase activity"/>
    <property type="evidence" value="ECO:0007669"/>
    <property type="project" value="TreeGrafter"/>
</dbReference>
<dbReference type="InterPro" id="IPR014043">
    <property type="entry name" value="Acyl_transferase_dom"/>
</dbReference>
<keyword evidence="4" id="KW-0597">Phosphoprotein</keyword>
<comment type="catalytic activity">
    <reaction evidence="32">
        <text>(2E)-hexadecenoyl-[ACP] + NADPH + H(+) = hexadecanoyl-[ACP] + NADP(+)</text>
        <dbReference type="Rhea" id="RHEA:41912"/>
        <dbReference type="Rhea" id="RHEA-COMP:9651"/>
        <dbReference type="Rhea" id="RHEA-COMP:9652"/>
        <dbReference type="ChEBI" id="CHEBI:15378"/>
        <dbReference type="ChEBI" id="CHEBI:57783"/>
        <dbReference type="ChEBI" id="CHEBI:58349"/>
        <dbReference type="ChEBI" id="CHEBI:78481"/>
        <dbReference type="ChEBI" id="CHEBI:78483"/>
    </reaction>
    <physiologicalReaction direction="left-to-right" evidence="32">
        <dbReference type="Rhea" id="RHEA:41913"/>
    </physiologicalReaction>
</comment>
<dbReference type="FunFam" id="3.40.50.720:FF:000209">
    <property type="entry name" value="Polyketide synthase Pks12"/>
    <property type="match status" value="1"/>
</dbReference>
<comment type="catalytic activity">
    <reaction evidence="54">
        <text>octanoyl-[ACP] + malonyl-[ACP] + H(+) = 3-oxodecanoyl-[ACP] + holo-[ACP] + CO2</text>
        <dbReference type="Rhea" id="RHEA:41852"/>
        <dbReference type="Rhea" id="RHEA-COMP:9623"/>
        <dbReference type="Rhea" id="RHEA-COMP:9636"/>
        <dbReference type="Rhea" id="RHEA-COMP:9637"/>
        <dbReference type="Rhea" id="RHEA-COMP:9685"/>
        <dbReference type="ChEBI" id="CHEBI:15378"/>
        <dbReference type="ChEBI" id="CHEBI:16526"/>
        <dbReference type="ChEBI" id="CHEBI:64479"/>
        <dbReference type="ChEBI" id="CHEBI:78449"/>
        <dbReference type="ChEBI" id="CHEBI:78463"/>
        <dbReference type="ChEBI" id="CHEBI:78464"/>
    </reaction>
    <physiologicalReaction direction="left-to-right" evidence="54">
        <dbReference type="Rhea" id="RHEA:41853"/>
    </physiologicalReaction>
</comment>
<dbReference type="InterPro" id="IPR020841">
    <property type="entry name" value="PKS_Beta-ketoAc_synthase_dom"/>
</dbReference>
<evidence type="ECO:0000256" key="26">
    <source>
        <dbReference type="ARBA" id="ARBA00047394"/>
    </source>
</evidence>
<dbReference type="InterPro" id="IPR057326">
    <property type="entry name" value="KR_dom"/>
</dbReference>
<dbReference type="PROSITE" id="PS52019">
    <property type="entry name" value="PKS_MFAS_DH"/>
    <property type="match status" value="1"/>
</dbReference>
<dbReference type="Gene3D" id="3.40.366.10">
    <property type="entry name" value="Malonyl-Coenzyme A Acyl Carrier Protein, domain 2"/>
    <property type="match status" value="1"/>
</dbReference>
<organism evidence="59 60">
    <name type="scientific">Trichonephila inaurata madagascariensis</name>
    <dbReference type="NCBI Taxonomy" id="2747483"/>
    <lineage>
        <taxon>Eukaryota</taxon>
        <taxon>Metazoa</taxon>
        <taxon>Ecdysozoa</taxon>
        <taxon>Arthropoda</taxon>
        <taxon>Chelicerata</taxon>
        <taxon>Arachnida</taxon>
        <taxon>Araneae</taxon>
        <taxon>Araneomorphae</taxon>
        <taxon>Entelegynae</taxon>
        <taxon>Araneoidea</taxon>
        <taxon>Nephilidae</taxon>
        <taxon>Trichonephila</taxon>
        <taxon>Trichonephila inaurata</taxon>
    </lineage>
</organism>
<feature type="domain" description="Carrier" evidence="56">
    <location>
        <begin position="1874"/>
        <end position="1954"/>
    </location>
</feature>
<dbReference type="Proteomes" id="UP000886998">
    <property type="component" value="Unassembled WGS sequence"/>
</dbReference>
<dbReference type="GO" id="GO:0141148">
    <property type="term" value="F:enoyl-[acyl-carrier-protein] reductase (NADPH) activity"/>
    <property type="evidence" value="ECO:0007669"/>
    <property type="project" value="UniProtKB-EC"/>
</dbReference>
<dbReference type="InterPro" id="IPR014031">
    <property type="entry name" value="Ketoacyl_synth_C"/>
</dbReference>
<evidence type="ECO:0000256" key="7">
    <source>
        <dbReference type="ARBA" id="ARBA00022832"/>
    </source>
</evidence>
<comment type="catalytic activity">
    <reaction evidence="21">
        <text>(3R)-hydroxyoctadecanoyl-[ACP] = (2E)-octadecenoyl-[ACP] + H2O</text>
        <dbReference type="Rhea" id="RHEA:41924"/>
        <dbReference type="Rhea" id="RHEA-COMP:9654"/>
        <dbReference type="Rhea" id="RHEA-COMP:9655"/>
        <dbReference type="ChEBI" id="CHEBI:15377"/>
        <dbReference type="ChEBI" id="CHEBI:78488"/>
        <dbReference type="ChEBI" id="CHEBI:78489"/>
    </reaction>
    <physiologicalReaction direction="left-to-right" evidence="21">
        <dbReference type="Rhea" id="RHEA:41925"/>
    </physiologicalReaction>
</comment>
<evidence type="ECO:0000256" key="24">
    <source>
        <dbReference type="ARBA" id="ARBA00023442"/>
    </source>
</evidence>
<dbReference type="Gene3D" id="1.10.1200.10">
    <property type="entry name" value="ACP-like"/>
    <property type="match status" value="1"/>
</dbReference>
<comment type="catalytic activity">
    <reaction evidence="42">
        <text>a 2,3-saturated acyl-[ACP] + NADP(+) = a (2E)-enoyl-[ACP] + NADPH + H(+)</text>
        <dbReference type="Rhea" id="RHEA:22564"/>
        <dbReference type="Rhea" id="RHEA-COMP:9925"/>
        <dbReference type="Rhea" id="RHEA-COMP:9926"/>
        <dbReference type="ChEBI" id="CHEBI:15378"/>
        <dbReference type="ChEBI" id="CHEBI:57783"/>
        <dbReference type="ChEBI" id="CHEBI:58349"/>
        <dbReference type="ChEBI" id="CHEBI:78784"/>
        <dbReference type="ChEBI" id="CHEBI:78785"/>
        <dbReference type="EC" id="1.3.1.39"/>
    </reaction>
    <physiologicalReaction direction="right-to-left" evidence="42">
        <dbReference type="Rhea" id="RHEA:22566"/>
    </physiologicalReaction>
</comment>
<dbReference type="SUPFAM" id="SSF47336">
    <property type="entry name" value="ACP-like"/>
    <property type="match status" value="1"/>
</dbReference>
<dbReference type="CDD" id="cd08954">
    <property type="entry name" value="KR_1_FAS_SDR_x"/>
    <property type="match status" value="1"/>
</dbReference>
<dbReference type="SUPFAM" id="SSF53474">
    <property type="entry name" value="alpha/beta-Hydrolases"/>
    <property type="match status" value="1"/>
</dbReference>
<dbReference type="InterPro" id="IPR011032">
    <property type="entry name" value="GroES-like_sf"/>
</dbReference>
<comment type="catalytic activity">
    <reaction evidence="22">
        <text>(3R)-hydroxyhexadecanoyl-[ACP] = (2E)-hexadecenoyl-[ACP] + H2O</text>
        <dbReference type="Rhea" id="RHEA:41908"/>
        <dbReference type="Rhea" id="RHEA-COMP:9650"/>
        <dbReference type="Rhea" id="RHEA-COMP:9651"/>
        <dbReference type="ChEBI" id="CHEBI:15377"/>
        <dbReference type="ChEBI" id="CHEBI:78480"/>
        <dbReference type="ChEBI" id="CHEBI:78481"/>
    </reaction>
    <physiologicalReaction direction="left-to-right" evidence="22">
        <dbReference type="Rhea" id="RHEA:41909"/>
    </physiologicalReaction>
</comment>
<dbReference type="SUPFAM" id="SSF51735">
    <property type="entry name" value="NAD(P)-binding Rossmann-fold domains"/>
    <property type="match status" value="2"/>
</dbReference>
<evidence type="ECO:0000256" key="44">
    <source>
        <dbReference type="ARBA" id="ARBA00048704"/>
    </source>
</evidence>
<comment type="pathway">
    <text evidence="1">Lipid metabolism.</text>
</comment>
<dbReference type="SMART" id="SM00827">
    <property type="entry name" value="PKS_AT"/>
    <property type="match status" value="1"/>
</dbReference>
<evidence type="ECO:0000313" key="60">
    <source>
        <dbReference type="Proteomes" id="UP000886998"/>
    </source>
</evidence>
<evidence type="ECO:0000256" key="3">
    <source>
        <dbReference type="ARBA" id="ARBA00022516"/>
    </source>
</evidence>
<evidence type="ECO:0000256" key="29">
    <source>
        <dbReference type="ARBA" id="ARBA00047451"/>
    </source>
</evidence>
<dbReference type="Pfam" id="PF13602">
    <property type="entry name" value="ADH_zinc_N_2"/>
    <property type="match status" value="1"/>
</dbReference>
<dbReference type="InterPro" id="IPR001031">
    <property type="entry name" value="Thioesterase"/>
</dbReference>
<keyword evidence="14" id="KW-0511">Multifunctional enzyme</keyword>
<keyword evidence="5" id="KW-0808">Transferase</keyword>
<dbReference type="InterPro" id="IPR013968">
    <property type="entry name" value="PKS_KR"/>
</dbReference>
<keyword evidence="8" id="KW-0521">NADP</keyword>
<protein>
    <submittedName>
        <fullName evidence="59">Fatty acid synthase</fullName>
    </submittedName>
</protein>
<evidence type="ECO:0000256" key="31">
    <source>
        <dbReference type="ARBA" id="ARBA00047578"/>
    </source>
</evidence>
<dbReference type="PANTHER" id="PTHR43775">
    <property type="entry name" value="FATTY ACID SYNTHASE"/>
    <property type="match status" value="1"/>
</dbReference>
<evidence type="ECO:0000256" key="9">
    <source>
        <dbReference type="ARBA" id="ARBA00022898"/>
    </source>
</evidence>
<keyword evidence="6" id="KW-0702">S-nitrosylation</keyword>
<dbReference type="InterPro" id="IPR042104">
    <property type="entry name" value="PKS_dehydratase_sf"/>
</dbReference>
<dbReference type="PANTHER" id="PTHR43775:SF7">
    <property type="entry name" value="FATTY ACID SYNTHASE"/>
    <property type="match status" value="1"/>
</dbReference>
<comment type="catalytic activity">
    <reaction evidence="52">
        <text>butanoyl-[ACP] + malonyl-[ACP] + H(+) = 3-oxohexanoyl-[ACP] + holo-[ACP] + CO2</text>
        <dbReference type="Rhea" id="RHEA:41820"/>
        <dbReference type="Rhea" id="RHEA-COMP:9623"/>
        <dbReference type="Rhea" id="RHEA-COMP:9628"/>
        <dbReference type="Rhea" id="RHEA-COMP:9629"/>
        <dbReference type="Rhea" id="RHEA-COMP:9685"/>
        <dbReference type="ChEBI" id="CHEBI:15378"/>
        <dbReference type="ChEBI" id="CHEBI:16526"/>
        <dbReference type="ChEBI" id="CHEBI:64479"/>
        <dbReference type="ChEBI" id="CHEBI:78449"/>
        <dbReference type="ChEBI" id="CHEBI:78454"/>
        <dbReference type="ChEBI" id="CHEBI:78456"/>
    </reaction>
    <physiologicalReaction direction="left-to-right" evidence="52">
        <dbReference type="Rhea" id="RHEA:41821"/>
    </physiologicalReaction>
</comment>
<evidence type="ECO:0000259" key="58">
    <source>
        <dbReference type="PROSITE" id="PS52019"/>
    </source>
</evidence>
<dbReference type="GO" id="GO:0019171">
    <property type="term" value="F:(3R)-hydroxyacyl-[acyl-carrier-protein] dehydratase activity"/>
    <property type="evidence" value="ECO:0007669"/>
    <property type="project" value="UniProtKB-EC"/>
</dbReference>
<comment type="catalytic activity">
    <reaction evidence="16">
        <text>(3R)-hydroxydodecanoyl-[ACP] = (2E)-dodecenoyl-[ACP] + H2O</text>
        <dbReference type="Rhea" id="RHEA:41876"/>
        <dbReference type="Rhea" id="RHEA-COMP:9642"/>
        <dbReference type="Rhea" id="RHEA-COMP:9643"/>
        <dbReference type="ChEBI" id="CHEBI:15377"/>
        <dbReference type="ChEBI" id="CHEBI:78470"/>
        <dbReference type="ChEBI" id="CHEBI:78472"/>
    </reaction>
    <physiologicalReaction direction="left-to-right" evidence="16">
        <dbReference type="Rhea" id="RHEA:41877"/>
    </physiologicalReaction>
</comment>
<evidence type="ECO:0000256" key="47">
    <source>
        <dbReference type="ARBA" id="ARBA00049109"/>
    </source>
</evidence>
<dbReference type="PROSITE" id="PS52004">
    <property type="entry name" value="KS3_2"/>
    <property type="match status" value="1"/>
</dbReference>
<evidence type="ECO:0000256" key="40">
    <source>
        <dbReference type="ARBA" id="ARBA00048506"/>
    </source>
</evidence>
<comment type="catalytic activity">
    <reaction evidence="34">
        <text>3-oxobutanoyl-[ACP] + NADPH + H(+) = (3R)-hydroxybutanoyl-[ACP] + NADP(+)</text>
        <dbReference type="Rhea" id="RHEA:41804"/>
        <dbReference type="Rhea" id="RHEA-COMP:9625"/>
        <dbReference type="Rhea" id="RHEA-COMP:9626"/>
        <dbReference type="ChEBI" id="CHEBI:15378"/>
        <dbReference type="ChEBI" id="CHEBI:57783"/>
        <dbReference type="ChEBI" id="CHEBI:58349"/>
        <dbReference type="ChEBI" id="CHEBI:78450"/>
        <dbReference type="ChEBI" id="CHEBI:78451"/>
    </reaction>
    <physiologicalReaction direction="left-to-right" evidence="34">
        <dbReference type="Rhea" id="RHEA:41805"/>
    </physiologicalReaction>
</comment>
<evidence type="ECO:0000256" key="37">
    <source>
        <dbReference type="ARBA" id="ARBA00048281"/>
    </source>
</evidence>
<comment type="catalytic activity">
    <reaction evidence="36">
        <text>hexadecanoyl-[ACP] + malonyl-[ACP] + H(+) = 3-oxooctadecanoyl-[ACP] + holo-[ACP] + CO2</text>
        <dbReference type="Rhea" id="RHEA:41916"/>
        <dbReference type="Rhea" id="RHEA-COMP:9623"/>
        <dbReference type="Rhea" id="RHEA-COMP:9652"/>
        <dbReference type="Rhea" id="RHEA-COMP:9653"/>
        <dbReference type="Rhea" id="RHEA-COMP:9685"/>
        <dbReference type="ChEBI" id="CHEBI:15378"/>
        <dbReference type="ChEBI" id="CHEBI:16526"/>
        <dbReference type="ChEBI" id="CHEBI:64479"/>
        <dbReference type="ChEBI" id="CHEBI:78449"/>
        <dbReference type="ChEBI" id="CHEBI:78483"/>
        <dbReference type="ChEBI" id="CHEBI:78487"/>
    </reaction>
    <physiologicalReaction direction="left-to-right" evidence="36">
        <dbReference type="Rhea" id="RHEA:41917"/>
    </physiologicalReaction>
</comment>
<dbReference type="SMART" id="SM00822">
    <property type="entry name" value="PKS_KR"/>
    <property type="match status" value="1"/>
</dbReference>
<evidence type="ECO:0000256" key="49">
    <source>
        <dbReference type="ARBA" id="ARBA00049263"/>
    </source>
</evidence>
<comment type="catalytic activity">
    <reaction evidence="18">
        <text>(3R)-hydroxydecanoyl-[ACP] = (2E)-decenoyl-[ACP] + H2O</text>
        <dbReference type="Rhea" id="RHEA:41860"/>
        <dbReference type="Rhea" id="RHEA-COMP:9638"/>
        <dbReference type="Rhea" id="RHEA-COMP:9639"/>
        <dbReference type="ChEBI" id="CHEBI:15377"/>
        <dbReference type="ChEBI" id="CHEBI:78466"/>
        <dbReference type="ChEBI" id="CHEBI:78467"/>
    </reaction>
    <physiologicalReaction direction="left-to-right" evidence="18">
        <dbReference type="Rhea" id="RHEA:41861"/>
    </physiologicalReaction>
</comment>
<dbReference type="GO" id="GO:0004315">
    <property type="term" value="F:3-oxoacyl-[acyl-carrier-protein] synthase activity"/>
    <property type="evidence" value="ECO:0007669"/>
    <property type="project" value="UniProtKB-EC"/>
</dbReference>
<feature type="active site" description="Proton acceptor; for dehydratase activity" evidence="55">
    <location>
        <position position="672"/>
    </location>
</feature>
<evidence type="ECO:0000259" key="56">
    <source>
        <dbReference type="PROSITE" id="PS50075"/>
    </source>
</evidence>
<feature type="region of interest" description="C-terminal hotdog fold" evidence="55">
    <location>
        <begin position="774"/>
        <end position="933"/>
    </location>
</feature>
<evidence type="ECO:0000256" key="5">
    <source>
        <dbReference type="ARBA" id="ARBA00022679"/>
    </source>
</evidence>
<comment type="catalytic activity">
    <reaction evidence="47">
        <text>decanoyl-[ACP] + malonyl-[ACP] + H(+) = 3-oxododecanoyl-[ACP] + holo-[ACP] + CO2</text>
        <dbReference type="Rhea" id="RHEA:41868"/>
        <dbReference type="Rhea" id="RHEA-COMP:9623"/>
        <dbReference type="Rhea" id="RHEA-COMP:9640"/>
        <dbReference type="Rhea" id="RHEA-COMP:9641"/>
        <dbReference type="Rhea" id="RHEA-COMP:9685"/>
        <dbReference type="ChEBI" id="CHEBI:15378"/>
        <dbReference type="ChEBI" id="CHEBI:16526"/>
        <dbReference type="ChEBI" id="CHEBI:64479"/>
        <dbReference type="ChEBI" id="CHEBI:78449"/>
        <dbReference type="ChEBI" id="CHEBI:78468"/>
        <dbReference type="ChEBI" id="CHEBI:78469"/>
    </reaction>
    <physiologicalReaction direction="left-to-right" evidence="47">
        <dbReference type="Rhea" id="RHEA:41869"/>
    </physiologicalReaction>
</comment>
<dbReference type="SMART" id="SM00829">
    <property type="entry name" value="PKS_ER"/>
    <property type="match status" value="1"/>
</dbReference>
<feature type="active site" description="Proton donor; for dehydratase activity" evidence="55">
    <location>
        <position position="836"/>
    </location>
</feature>
<evidence type="ECO:0000256" key="22">
    <source>
        <dbReference type="ARBA" id="ARBA00023401"/>
    </source>
</evidence>
<comment type="catalytic activity">
    <reaction evidence="48">
        <text>(2E)-tetradecenoyl-[ACP] + NADPH + H(+) = tetradecanoyl-[ACP] + NADP(+)</text>
        <dbReference type="Rhea" id="RHEA:41896"/>
        <dbReference type="Rhea" id="RHEA-COMP:9647"/>
        <dbReference type="Rhea" id="RHEA-COMP:9648"/>
        <dbReference type="ChEBI" id="CHEBI:15378"/>
        <dbReference type="ChEBI" id="CHEBI:57783"/>
        <dbReference type="ChEBI" id="CHEBI:58349"/>
        <dbReference type="ChEBI" id="CHEBI:78475"/>
        <dbReference type="ChEBI" id="CHEBI:78477"/>
    </reaction>
    <physiologicalReaction direction="left-to-right" evidence="48">
        <dbReference type="Rhea" id="RHEA:41897"/>
    </physiologicalReaction>
</comment>
<dbReference type="InterPro" id="IPR029063">
    <property type="entry name" value="SAM-dependent_MTases_sf"/>
</dbReference>
<evidence type="ECO:0000256" key="21">
    <source>
        <dbReference type="ARBA" id="ARBA00023399"/>
    </source>
</evidence>
<comment type="catalytic activity">
    <reaction evidence="49">
        <text>3-oxododecanoyl-[ACP] + NADPH + H(+) = (3R)-hydroxydodecanoyl-[ACP] + NADP(+)</text>
        <dbReference type="Rhea" id="RHEA:41872"/>
        <dbReference type="Rhea" id="RHEA-COMP:9641"/>
        <dbReference type="Rhea" id="RHEA-COMP:9642"/>
        <dbReference type="ChEBI" id="CHEBI:15378"/>
        <dbReference type="ChEBI" id="CHEBI:57783"/>
        <dbReference type="ChEBI" id="CHEBI:58349"/>
        <dbReference type="ChEBI" id="CHEBI:78469"/>
        <dbReference type="ChEBI" id="CHEBI:78470"/>
    </reaction>
    <physiologicalReaction direction="left-to-right" evidence="49">
        <dbReference type="Rhea" id="RHEA:41873"/>
    </physiologicalReaction>
</comment>
<dbReference type="Gene3D" id="3.40.50.720">
    <property type="entry name" value="NAD(P)-binding Rossmann-like Domain"/>
    <property type="match status" value="1"/>
</dbReference>
<evidence type="ECO:0000256" key="13">
    <source>
        <dbReference type="ARBA" id="ARBA00023160"/>
    </source>
</evidence>
<dbReference type="GO" id="GO:0004313">
    <property type="term" value="F:[acyl-carrier-protein] S-acetyltransferase activity"/>
    <property type="evidence" value="ECO:0007669"/>
    <property type="project" value="UniProtKB-EC"/>
</dbReference>